<feature type="transmembrane region" description="Helical" evidence="1">
    <location>
        <begin position="170"/>
        <end position="189"/>
    </location>
</feature>
<dbReference type="STRING" id="71139.A0A059DBQ7"/>
<dbReference type="eggNOG" id="ENOG502SN9G">
    <property type="taxonomic scope" value="Eukaryota"/>
</dbReference>
<keyword evidence="1" id="KW-1133">Transmembrane helix</keyword>
<accession>A0A059DBQ7</accession>
<proteinExistence type="predicted"/>
<feature type="transmembrane region" description="Helical" evidence="1">
    <location>
        <begin position="129"/>
        <end position="149"/>
    </location>
</feature>
<feature type="transmembrane region" description="Helical" evidence="1">
    <location>
        <begin position="87"/>
        <end position="109"/>
    </location>
</feature>
<dbReference type="Gramene" id="KCW87831">
    <property type="protein sequence ID" value="KCW87831"/>
    <property type="gene ID" value="EUGRSUZ_A00223"/>
</dbReference>
<protein>
    <submittedName>
        <fullName evidence="2">Uncharacterized protein</fullName>
    </submittedName>
</protein>
<sequence>MADRGSKSQPSKDEEKIYINRTKLFEAVKVHQKALDDLVRVNSLFTVAVFVGLAFASPEQHNIERKKECEAGVHVAKRLVEYEVISFAFYLFSSLVAKSLKTHLFSYLLSPVTYDEINGASSKVLRGSLFVLSASTSIIGTVFLLCSMIDTIQLQLGKVTCKGIQTLNSVAVLIGVNIFALLIYIPYVAHTIVKSTTIFDILLPDNCPKCHRLLRKTTCCQK</sequence>
<dbReference type="PANTHER" id="PTHR33430">
    <property type="entry name" value="MATERNAL EFFECT EMBRYO ARREST PROTEIN"/>
    <property type="match status" value="1"/>
</dbReference>
<evidence type="ECO:0000313" key="2">
    <source>
        <dbReference type="EMBL" id="KCW87831.1"/>
    </source>
</evidence>
<keyword evidence="1" id="KW-0812">Transmembrane</keyword>
<dbReference type="InParanoid" id="A0A059DBQ7"/>
<gene>
    <name evidence="2" type="ORF">EUGRSUZ_A00223</name>
</gene>
<reference evidence="2" key="1">
    <citation type="submission" date="2013-07" db="EMBL/GenBank/DDBJ databases">
        <title>The genome of Eucalyptus grandis.</title>
        <authorList>
            <person name="Schmutz J."/>
            <person name="Hayes R."/>
            <person name="Myburg A."/>
            <person name="Tuskan G."/>
            <person name="Grattapaglia D."/>
            <person name="Rokhsar D.S."/>
        </authorList>
    </citation>
    <scope>NUCLEOTIDE SEQUENCE</scope>
    <source>
        <tissue evidence="2">Leaf extractions</tissue>
    </source>
</reference>
<dbReference type="OMA" id="DNCPKCH"/>
<dbReference type="AlphaFoldDB" id="A0A059DBQ7"/>
<dbReference type="PANTHER" id="PTHR33430:SF1">
    <property type="entry name" value="PGG DOMAIN-CONTAINING PROTEIN"/>
    <property type="match status" value="1"/>
</dbReference>
<keyword evidence="1" id="KW-0472">Membrane</keyword>
<dbReference type="EMBL" id="KK198753">
    <property type="protein sequence ID" value="KCW87831.1"/>
    <property type="molecule type" value="Genomic_DNA"/>
</dbReference>
<name>A0A059DBQ7_EUCGR</name>
<organism evidence="2">
    <name type="scientific">Eucalyptus grandis</name>
    <name type="common">Flooded gum</name>
    <dbReference type="NCBI Taxonomy" id="71139"/>
    <lineage>
        <taxon>Eukaryota</taxon>
        <taxon>Viridiplantae</taxon>
        <taxon>Streptophyta</taxon>
        <taxon>Embryophyta</taxon>
        <taxon>Tracheophyta</taxon>
        <taxon>Spermatophyta</taxon>
        <taxon>Magnoliopsida</taxon>
        <taxon>eudicotyledons</taxon>
        <taxon>Gunneridae</taxon>
        <taxon>Pentapetalae</taxon>
        <taxon>rosids</taxon>
        <taxon>malvids</taxon>
        <taxon>Myrtales</taxon>
        <taxon>Myrtaceae</taxon>
        <taxon>Myrtoideae</taxon>
        <taxon>Eucalypteae</taxon>
        <taxon>Eucalyptus</taxon>
    </lineage>
</organism>
<evidence type="ECO:0000256" key="1">
    <source>
        <dbReference type="SAM" id="Phobius"/>
    </source>
</evidence>